<reference evidence="1 2" key="15">
    <citation type="journal article" date="2001" name="Virology">
        <title>Analysis of the first complete DNA sequence of an invertebrate iridovirus: coding strategy of the genome of Chilo iridescent virus.</title>
        <authorList>
            <person name="Jakob N.J."/>
            <person name="Muller K."/>
            <person name="Bahr U."/>
            <person name="Darai G."/>
        </authorList>
    </citation>
    <scope>NUCLEOTIDE SEQUENCE [LARGE SCALE GENOMIC DNA]</scope>
</reference>
<organismHost>
    <name type="scientific">Gryllus bimaculatus</name>
    <name type="common">Two-spotted cricket</name>
    <dbReference type="NCBI Taxonomy" id="6999"/>
</organismHost>
<reference evidence="1 2" key="8">
    <citation type="journal article" date="1994" name="Intervirology">
        <title>Identification of the primary structure and the coding capacity of the genome of insect iridescent virus type 6 between the genome coordinates 0.310 and 0.347 (7990 bp).</title>
        <authorList>
            <person name="Sonntag K.C."/>
            <person name="Schnitzler P."/>
            <person name="Janssen W."/>
            <person name="Darai G."/>
        </authorList>
    </citation>
    <scope>NUCLEOTIDE SEQUENCE [LARGE SCALE GENOMIC DNA]</scope>
</reference>
<organismHost>
    <name type="scientific">Chilo suppressalis</name>
    <name type="common">Asiatic rice borer moth</name>
    <dbReference type="NCBI Taxonomy" id="168631"/>
</organismHost>
<sequence length="53" mass="6369">MITLLPLPMLYIHLSKVEVGDLHLLLQQHPLEQFNWRVFLLVLQHLLNLQQDR</sequence>
<accession>Q91FR1</accession>
<reference evidence="1 2" key="5">
    <citation type="journal article" date="1992" name="Virus Genes">
        <title>Identification and mapping of origins of DNA replication within the DNA sequences of the genome of insect iridescent virus type 6.</title>
        <authorList>
            <person name="Handermann M."/>
            <person name="Schnitzler P."/>
            <person name="Rosen-Wolff A."/>
            <person name="Raab K."/>
            <person name="Sonntag K.C."/>
            <person name="Darai G."/>
        </authorList>
    </citation>
    <scope>NUCLEOTIDE SEQUENCE [LARGE SCALE GENOMIC DNA]</scope>
</reference>
<reference evidence="1 2" key="12">
    <citation type="journal article" date="1997" name="Virus Genes">
        <title>The DNA sequence of Chilo iridescent virus between the genome coordinates 0.101 and 0.391; similarities in coding strategy between insect and vertebrate iridoviruses.</title>
        <authorList>
            <person name="Bahr U."/>
            <person name="Tidona C.A."/>
            <person name="Darai G."/>
        </authorList>
    </citation>
    <scope>NUCLEOTIDE SEQUENCE [LARGE SCALE GENOMIC DNA]</scope>
</reference>
<reference evidence="1 2" key="7">
    <citation type="journal article" date="1993" name="J. Gen. Virol.">
        <title>Identification of the gene encoding the major capsid protein of insect iridescent virus type 6 by polymerase chain reaction.</title>
        <authorList>
            <person name="Stohwasser R."/>
            <person name="Raab K."/>
            <person name="Schnitzler P."/>
            <person name="Janssen W."/>
            <person name="Darai G."/>
        </authorList>
    </citation>
    <scope>NUCLEOTIDE SEQUENCE [LARGE SCALE GENOMIC DNA]</scope>
</reference>
<organismHost>
    <name type="scientific">Acheta domesticus</name>
    <name type="common">House cricket</name>
    <dbReference type="NCBI Taxonomy" id="6997"/>
</organismHost>
<dbReference type="EMBL" id="AF303741">
    <property type="protein sequence ID" value="AAK82123.1"/>
    <property type="molecule type" value="Genomic_DNA"/>
</dbReference>
<organismHost>
    <name type="scientific">Spodoptera frugiperda</name>
    <name type="common">Fall armyworm</name>
    <dbReference type="NCBI Taxonomy" id="7108"/>
</organismHost>
<reference evidence="1 2" key="2">
    <citation type="journal article" date="1986" name="Med. Microbiol. Immunol.">
        <title>Insect iridescent virus type 6 induced toxic degenerative hepatitis in mice.</title>
        <authorList>
            <person name="Lorbacher de Ruiz H."/>
            <person name="Gelderblom H."/>
            <person name="Hofmann W."/>
            <person name="Darai G."/>
        </authorList>
    </citation>
    <scope>NUCLEOTIDE SEQUENCE [LARGE SCALE GENOMIC DNA]</scope>
</reference>
<reference evidence="1 2" key="1">
    <citation type="journal article" date="1984" name="J. Virol.">
        <title>DNA analysis of insect iridescent virus 6: evidence for circular permutation and terminal redundancy.</title>
        <authorList>
            <person name="Delius H."/>
            <person name="Darai G."/>
            <person name="Fluegel R.M."/>
        </authorList>
    </citation>
    <scope>NUCLEOTIDE SEQUENCE [LARGE SCALE GENOMIC DNA]</scope>
</reference>
<organismHost>
    <name type="scientific">Gryllus campestris</name>
    <dbReference type="NCBI Taxonomy" id="58607"/>
</organismHost>
<name>Q91FR1_IIV6</name>
<reference evidence="1 2" key="14">
    <citation type="journal article" date="1999" name="Virus Genes">
        <title>Identification of a gene cluster within the genome of Chilo iridescent virus encoding enzymes involved in viral DNA replication and processing.</title>
        <authorList>
            <person name="Muller K."/>
            <person name="Tidona C.A."/>
            <person name="Darai G."/>
        </authorList>
    </citation>
    <scope>NUCLEOTIDE SEQUENCE [LARGE SCALE GENOMIC DNA]</scope>
</reference>
<protein>
    <submittedName>
        <fullName evidence="1">262R</fullName>
    </submittedName>
</protein>
<dbReference type="GeneID" id="1733385"/>
<dbReference type="KEGG" id="vg:1733385"/>
<dbReference type="RefSeq" id="NP_149725.1">
    <property type="nucleotide sequence ID" value="NC_003038.1"/>
</dbReference>
<reference evidence="1 2" key="13">
    <citation type="journal article" date="1998" name="Virus Genes">
        <title>Identification of a thymidylate synthase gene within the genome of Chilo iridescent virus.</title>
        <authorList>
            <person name="Muller K."/>
            <person name="Tidona C.A."/>
            <person name="Bahr U."/>
            <person name="Darai G."/>
        </authorList>
    </citation>
    <scope>NUCLEOTIDE SEQUENCE [LARGE SCALE GENOMIC DNA]</scope>
</reference>
<organism evidence="1 2">
    <name type="scientific">Invertebrate iridescent virus 6</name>
    <name type="common">IIV-6</name>
    <name type="synonym">Chilo iridescent virus</name>
    <dbReference type="NCBI Taxonomy" id="176652"/>
    <lineage>
        <taxon>Viruses</taxon>
        <taxon>Varidnaviria</taxon>
        <taxon>Bamfordvirae</taxon>
        <taxon>Nucleocytoviricota</taxon>
        <taxon>Megaviricetes</taxon>
        <taxon>Pimascovirales</taxon>
        <taxon>Pimascovirales incertae sedis</taxon>
        <taxon>Iridoviridae</taxon>
        <taxon>Betairidovirinae</taxon>
        <taxon>Iridovirus</taxon>
        <taxon>Iridovirus chilo1</taxon>
    </lineage>
</organism>
<reference evidence="1 2" key="6">
    <citation type="journal article" date="1992" name="Virus Genes">
        <title>Characterization of the third origin of DNA replication of the genome of insect iridescent virus type 6.</title>
        <authorList>
            <person name="Sonntag K.C."/>
            <person name="Darai G."/>
        </authorList>
    </citation>
    <scope>NUCLEOTIDE SEQUENCE [LARGE SCALE GENOMIC DNA]</scope>
</reference>
<evidence type="ECO:0000313" key="2">
    <source>
        <dbReference type="Proteomes" id="UP000001359"/>
    </source>
</evidence>
<keyword evidence="2" id="KW-1185">Reference proteome</keyword>
<reference evidence="1 2" key="3">
    <citation type="journal article" date="1987" name="Virology">
        <title>Molecular cloning and physical mapping of the genome of insect iridescent virus type 6: further evidence for circular permutation of the viral genome.</title>
        <authorList>
            <person name="Schnitzler P."/>
            <person name="Soltau J.B."/>
            <person name="Fischer M."/>
            <person name="Reisner H."/>
            <person name="Scholz J."/>
            <person name="Delius H."/>
            <person name="Darai G."/>
        </authorList>
    </citation>
    <scope>NUCLEOTIDE SEQUENCE [LARGE SCALE GENOMIC DNA]</scope>
</reference>
<dbReference type="Proteomes" id="UP000001359">
    <property type="component" value="Segment"/>
</dbReference>
<reference evidence="1 2" key="4">
    <citation type="journal article" date="1988" name="Virology">
        <title>Identification and characterization of the repetitive DNA element in the genome of insect iridescent virus type 6.</title>
        <authorList>
            <person name="Fischer M."/>
            <person name="Schnitzler P."/>
            <person name="Delius H."/>
            <person name="Darai G."/>
        </authorList>
    </citation>
    <scope>NUCLEOTIDE SEQUENCE [LARGE SCALE GENOMIC DNA]</scope>
</reference>
<reference evidence="1 2" key="11">
    <citation type="journal article" date="1994" name="Virus Genes">
        <title>Chilo iridescent virus encodes a putative helicase belonging to a distinct family within the "DEAD/H" superfamily: implications for the evolution of large DNA viruses.</title>
        <authorList>
            <person name="Sonntag K.C."/>
            <person name="Schnitzler P."/>
            <person name="Koonin E.V."/>
            <person name="Darai G."/>
        </authorList>
    </citation>
    <scope>NUCLEOTIDE SEQUENCE [LARGE SCALE GENOMIC DNA]</scope>
</reference>
<reference evidence="1 2" key="10">
    <citation type="journal article" date="1994" name="Nucleic Acids Res.">
        <title>Identification of genes encoding zinc finger proteins, non-histone chromosomal HMG protein homologue, and a putative GTP phosphohydrolase in the genome of Chilo iridescent virus.</title>
        <authorList>
            <person name="Schnitzler P."/>
            <person name="Hug M."/>
            <person name="Handermann M."/>
            <person name="Janssen W."/>
            <person name="Koonin E.V."/>
            <person name="Delius H."/>
            <person name="Darai C."/>
        </authorList>
    </citation>
    <scope>NUCLEOTIDE SEQUENCE [LARGE SCALE GENOMIC DNA]</scope>
</reference>
<evidence type="ECO:0000313" key="1">
    <source>
        <dbReference type="EMBL" id="AAK82123.1"/>
    </source>
</evidence>
<proteinExistence type="predicted"/>
<reference evidence="1 2" key="9">
    <citation type="journal article" date="1994" name="J. Gen. Virol.">
        <title>Insect iridescent virus type 6 encodes a polypeptide related to the largest subunit of eukaryotic RNA polymerase II.</title>
        <authorList>
            <person name="Schnitzler P."/>
            <person name="Sonntag K.C."/>
            <person name="Muller M."/>
            <person name="Janssen W."/>
            <person name="Bugert J.J."/>
            <person name="Koonin E.V."/>
            <person name="Darai G."/>
        </authorList>
    </citation>
    <scope>NUCLEOTIDE SEQUENCE [LARGE SCALE GENOMIC DNA]</scope>
</reference>